<keyword evidence="1" id="KW-0812">Transmembrane</keyword>
<dbReference type="EMBL" id="JBHTJH010000017">
    <property type="protein sequence ID" value="MFD0863956.1"/>
    <property type="molecule type" value="Genomic_DNA"/>
</dbReference>
<comment type="caution">
    <text evidence="3">The sequence shown here is derived from an EMBL/GenBank/DDBJ whole genome shotgun (WGS) entry which is preliminary data.</text>
</comment>
<dbReference type="Proteomes" id="UP001596978">
    <property type="component" value="Unassembled WGS sequence"/>
</dbReference>
<dbReference type="InterPro" id="IPR018649">
    <property type="entry name" value="SHOCT"/>
</dbReference>
<protein>
    <submittedName>
        <fullName evidence="3">SHOCT domain-containing protein</fullName>
    </submittedName>
</protein>
<sequence length="63" mass="7655">MMMWWWILIPVILVLAFFMYDGRNNRSSKTKENPRDILDSRFAKGELSKQEYEEQKRTLNSKN</sequence>
<evidence type="ECO:0000256" key="1">
    <source>
        <dbReference type="SAM" id="Phobius"/>
    </source>
</evidence>
<feature type="domain" description="SHOCT" evidence="2">
    <location>
        <begin position="36"/>
        <end position="59"/>
    </location>
</feature>
<dbReference type="Pfam" id="PF09851">
    <property type="entry name" value="SHOCT"/>
    <property type="match status" value="1"/>
</dbReference>
<evidence type="ECO:0000259" key="2">
    <source>
        <dbReference type="Pfam" id="PF09851"/>
    </source>
</evidence>
<proteinExistence type="predicted"/>
<feature type="transmembrane region" description="Helical" evidence="1">
    <location>
        <begin position="6"/>
        <end position="22"/>
    </location>
</feature>
<keyword evidence="1" id="KW-0472">Membrane</keyword>
<keyword evidence="1" id="KW-1133">Transmembrane helix</keyword>
<accession>A0ABW3D4L0</accession>
<evidence type="ECO:0000313" key="3">
    <source>
        <dbReference type="EMBL" id="MFD0863956.1"/>
    </source>
</evidence>
<reference evidence="4" key="1">
    <citation type="journal article" date="2019" name="Int. J. Syst. Evol. Microbiol.">
        <title>The Global Catalogue of Microorganisms (GCM) 10K type strain sequencing project: providing services to taxonomists for standard genome sequencing and annotation.</title>
        <authorList>
            <consortium name="The Broad Institute Genomics Platform"/>
            <consortium name="The Broad Institute Genome Sequencing Center for Infectious Disease"/>
            <person name="Wu L."/>
            <person name="Ma J."/>
        </authorList>
    </citation>
    <scope>NUCLEOTIDE SEQUENCE [LARGE SCALE GENOMIC DNA]</scope>
    <source>
        <strain evidence="4">CCUG 62952</strain>
    </source>
</reference>
<dbReference type="RefSeq" id="WP_386410595.1">
    <property type="nucleotide sequence ID" value="NZ_JBHTJH010000017.1"/>
</dbReference>
<evidence type="ECO:0000313" key="4">
    <source>
        <dbReference type="Proteomes" id="UP001596978"/>
    </source>
</evidence>
<organism evidence="3 4">
    <name type="scientific">Sungkyunkwania multivorans</name>
    <dbReference type="NCBI Taxonomy" id="1173618"/>
    <lineage>
        <taxon>Bacteria</taxon>
        <taxon>Pseudomonadati</taxon>
        <taxon>Bacteroidota</taxon>
        <taxon>Flavobacteriia</taxon>
        <taxon>Flavobacteriales</taxon>
        <taxon>Flavobacteriaceae</taxon>
        <taxon>Sungkyunkwania</taxon>
    </lineage>
</organism>
<name>A0ABW3D4L0_9FLAO</name>
<gene>
    <name evidence="3" type="ORF">ACFQ1M_17200</name>
</gene>
<keyword evidence="4" id="KW-1185">Reference proteome</keyword>